<accession>A0ABS0MJJ0</accession>
<dbReference type="Proteomes" id="UP000624159">
    <property type="component" value="Unassembled WGS sequence"/>
</dbReference>
<dbReference type="Pfam" id="PF11692">
    <property type="entry name" value="DUF3289"/>
    <property type="match status" value="1"/>
</dbReference>
<sequence length="280" mass="32481">MSMAKFPQQIYATRNNFNDYGADDMRHGDISETRLKREFHLTTISNVVNPYTLTRLTAFNNPQNRFFGVYGKSSTGQISVQQCAKLLFDEMQVTSLPFSVYGPYRQLINQMLKHMQKSNGSPFWSALLNMAYRHQIMSDNSRNSSRLAVKAVLDAYIDYQKQGIPQSKVRAFYDAVNDTVLPKFDSLIMDKINGLGITVHDVYATRIDLLSLDVIGTRWRARVKFMGQDHFGLDVSDIRKKKFSQFQFFRIWFILQRFNRFGFRPFLTNMEAVIDIEGGR</sequence>
<organism evidence="1 2">
    <name type="scientific">Serratia rubidaea</name>
    <name type="common">Serratia marinorubra</name>
    <dbReference type="NCBI Taxonomy" id="61652"/>
    <lineage>
        <taxon>Bacteria</taxon>
        <taxon>Pseudomonadati</taxon>
        <taxon>Pseudomonadota</taxon>
        <taxon>Gammaproteobacteria</taxon>
        <taxon>Enterobacterales</taxon>
        <taxon>Yersiniaceae</taxon>
        <taxon>Serratia</taxon>
    </lineage>
</organism>
<dbReference type="EMBL" id="JADULK010000019">
    <property type="protein sequence ID" value="MBH1932520.1"/>
    <property type="molecule type" value="Genomic_DNA"/>
</dbReference>
<dbReference type="InterPro" id="IPR017483">
    <property type="entry name" value="CHP03034"/>
</dbReference>
<protein>
    <submittedName>
        <fullName evidence="1">DUF3289 family protein</fullName>
    </submittedName>
</protein>
<dbReference type="NCBIfam" id="TIGR03034">
    <property type="entry name" value="YPO3983 family protein"/>
    <property type="match status" value="1"/>
</dbReference>
<comment type="caution">
    <text evidence="1">The sequence shown here is derived from an EMBL/GenBank/DDBJ whole genome shotgun (WGS) entry which is preliminary data.</text>
</comment>
<keyword evidence="2" id="KW-1185">Reference proteome</keyword>
<name>A0ABS0MJJ0_SERRU</name>
<proteinExistence type="predicted"/>
<dbReference type="RefSeq" id="WP_197664876.1">
    <property type="nucleotide sequence ID" value="NZ_JADULK010000019.1"/>
</dbReference>
<reference evidence="1 2" key="1">
    <citation type="submission" date="2020-11" db="EMBL/GenBank/DDBJ databases">
        <title>Enhanced detection system for hospital associated transmission using whole genome sequencing surveillance.</title>
        <authorList>
            <person name="Harrison L.H."/>
            <person name="Van Tyne D."/>
            <person name="Marsh J.W."/>
            <person name="Griffith M.P."/>
            <person name="Snyder D.J."/>
            <person name="Cooper V.S."/>
            <person name="Mustapha M."/>
        </authorList>
    </citation>
    <scope>NUCLEOTIDE SEQUENCE [LARGE SCALE GENOMIC DNA]</scope>
    <source>
        <strain evidence="1 2">SER00230</strain>
    </source>
</reference>
<evidence type="ECO:0000313" key="1">
    <source>
        <dbReference type="EMBL" id="MBH1932520.1"/>
    </source>
</evidence>
<gene>
    <name evidence="1" type="ORF">I5U13_22950</name>
</gene>
<evidence type="ECO:0000313" key="2">
    <source>
        <dbReference type="Proteomes" id="UP000624159"/>
    </source>
</evidence>